<dbReference type="GO" id="GO:0051287">
    <property type="term" value="F:NAD binding"/>
    <property type="evidence" value="ECO:0007669"/>
    <property type="project" value="InterPro"/>
</dbReference>
<evidence type="ECO:0000259" key="10">
    <source>
        <dbReference type="SMART" id="SM01274"/>
    </source>
</evidence>
<dbReference type="SUPFAM" id="SSF51735">
    <property type="entry name" value="NAD(P)-binding Rossmann-fold domains"/>
    <property type="match status" value="1"/>
</dbReference>
<dbReference type="InterPro" id="IPR037062">
    <property type="entry name" value="Malic_N_dom_sf"/>
</dbReference>
<feature type="binding site" evidence="7">
    <location>
        <position position="297"/>
    </location>
    <ligand>
        <name>a divalent metal cation</name>
        <dbReference type="ChEBI" id="CHEBI:60240"/>
    </ligand>
</feature>
<dbReference type="NCBIfam" id="NF010052">
    <property type="entry name" value="PRK13529.1"/>
    <property type="match status" value="1"/>
</dbReference>
<accession>A0A1X0RCL0</accession>
<dbReference type="SUPFAM" id="SSF53223">
    <property type="entry name" value="Aminoacid dehydrogenase-like, N-terminal domain"/>
    <property type="match status" value="1"/>
</dbReference>
<evidence type="ECO:0000259" key="9">
    <source>
        <dbReference type="SMART" id="SM00919"/>
    </source>
</evidence>
<dbReference type="Pfam" id="PF00390">
    <property type="entry name" value="malic"/>
    <property type="match status" value="1"/>
</dbReference>
<dbReference type="InterPro" id="IPR046346">
    <property type="entry name" value="Aminoacid_DH-like_N_sf"/>
</dbReference>
<dbReference type="PRINTS" id="PR00072">
    <property type="entry name" value="MALOXRDTASE"/>
</dbReference>
<evidence type="ECO:0000256" key="6">
    <source>
        <dbReference type="PIRSR" id="PIRSR000106-2"/>
    </source>
</evidence>
<protein>
    <recommendedName>
        <fullName evidence="8">Malic enzyme</fullName>
    </recommendedName>
</protein>
<dbReference type="Proteomes" id="UP000242414">
    <property type="component" value="Unassembled WGS sequence"/>
</dbReference>
<dbReference type="InterPro" id="IPR015884">
    <property type="entry name" value="Malic_enzyme_CS"/>
</dbReference>
<dbReference type="InterPro" id="IPR001891">
    <property type="entry name" value="Malic_OxRdtase"/>
</dbReference>
<dbReference type="GO" id="GO:0006108">
    <property type="term" value="P:malate metabolic process"/>
    <property type="evidence" value="ECO:0007669"/>
    <property type="project" value="TreeGrafter"/>
</dbReference>
<dbReference type="Gene3D" id="3.40.50.10380">
    <property type="entry name" value="Malic enzyme, N-terminal domain"/>
    <property type="match status" value="1"/>
</dbReference>
<keyword evidence="4 8" id="KW-0560">Oxidoreductase</keyword>
<evidence type="ECO:0000256" key="5">
    <source>
        <dbReference type="PIRSR" id="PIRSR000106-1"/>
    </source>
</evidence>
<keyword evidence="3 7" id="KW-0479">Metal-binding</keyword>
<dbReference type="EMBL" id="KV921872">
    <property type="protein sequence ID" value="ORE09774.1"/>
    <property type="molecule type" value="Genomic_DNA"/>
</dbReference>
<feature type="active site" description="Proton acceptor" evidence="5">
    <location>
        <position position="202"/>
    </location>
</feature>
<dbReference type="Gene3D" id="3.40.50.720">
    <property type="entry name" value="NAD(P)-binding Rossmann-like Domain"/>
    <property type="match status" value="1"/>
</dbReference>
<feature type="binding site" evidence="7">
    <location>
        <position position="273"/>
    </location>
    <ligand>
        <name>a divalent metal cation</name>
        <dbReference type="ChEBI" id="CHEBI:60240"/>
    </ligand>
</feature>
<organism evidence="11">
    <name type="scientific">Rhizopus microsporus var. microsporus</name>
    <dbReference type="NCBI Taxonomy" id="86635"/>
    <lineage>
        <taxon>Eukaryota</taxon>
        <taxon>Fungi</taxon>
        <taxon>Fungi incertae sedis</taxon>
        <taxon>Mucoromycota</taxon>
        <taxon>Mucoromycotina</taxon>
        <taxon>Mucoromycetes</taxon>
        <taxon>Mucorales</taxon>
        <taxon>Mucorineae</taxon>
        <taxon>Rhizopodaceae</taxon>
        <taxon>Rhizopus</taxon>
    </lineage>
</organism>
<gene>
    <name evidence="11" type="ORF">BCV72DRAFT_286798</name>
</gene>
<dbReference type="InterPro" id="IPR012301">
    <property type="entry name" value="Malic_N_dom"/>
</dbReference>
<dbReference type="PIRSF" id="PIRSF000106">
    <property type="entry name" value="ME"/>
    <property type="match status" value="1"/>
</dbReference>
<reference evidence="11" key="1">
    <citation type="journal article" date="2016" name="Proc. Natl. Acad. Sci. U.S.A.">
        <title>Lipid metabolic changes in an early divergent fungus govern the establishment of a mutualistic symbiosis with endobacteria.</title>
        <authorList>
            <person name="Lastovetsky O.A."/>
            <person name="Gaspar M.L."/>
            <person name="Mondo S.J."/>
            <person name="LaButti K.M."/>
            <person name="Sandor L."/>
            <person name="Grigoriev I.V."/>
            <person name="Henry S.A."/>
            <person name="Pawlowska T.E."/>
        </authorList>
    </citation>
    <scope>NUCLEOTIDE SEQUENCE [LARGE SCALE GENOMIC DNA]</scope>
    <source>
        <strain evidence="11">ATCC 52814</strain>
    </source>
</reference>
<feature type="binding site" evidence="6">
    <location>
        <position position="436"/>
    </location>
    <ligand>
        <name>(S)-malate</name>
        <dbReference type="ChEBI" id="CHEBI:15589"/>
    </ligand>
</feature>
<name>A0A1X0RCL0_RHIZD</name>
<evidence type="ECO:0000256" key="2">
    <source>
        <dbReference type="ARBA" id="ARBA00008785"/>
    </source>
</evidence>
<dbReference type="PANTHER" id="PTHR23406">
    <property type="entry name" value="MALIC ENZYME-RELATED"/>
    <property type="match status" value="1"/>
</dbReference>
<dbReference type="SMART" id="SM01274">
    <property type="entry name" value="malic"/>
    <property type="match status" value="1"/>
</dbReference>
<proteinExistence type="inferred from homology"/>
<dbReference type="GO" id="GO:0004471">
    <property type="term" value="F:malate dehydrogenase (decarboxylating) (NAD+) activity"/>
    <property type="evidence" value="ECO:0007669"/>
    <property type="project" value="TreeGrafter"/>
</dbReference>
<comment type="cofactor">
    <cofactor evidence="1">
        <name>Mn(2+)</name>
        <dbReference type="ChEBI" id="CHEBI:29035"/>
    </cofactor>
</comment>
<evidence type="ECO:0000256" key="8">
    <source>
        <dbReference type="RuleBase" id="RU003426"/>
    </source>
</evidence>
<feature type="binding site" evidence="7">
    <location>
        <position position="274"/>
    </location>
    <ligand>
        <name>a divalent metal cation</name>
        <dbReference type="ChEBI" id="CHEBI:60240"/>
    </ligand>
</feature>
<dbReference type="InterPro" id="IPR012302">
    <property type="entry name" value="Malic_NAD-bd"/>
</dbReference>
<comment type="similarity">
    <text evidence="2 8">Belongs to the malic enzymes family.</text>
</comment>
<dbReference type="PANTHER" id="PTHR23406:SF32">
    <property type="entry name" value="NADP-DEPENDENT MALIC ENZYME"/>
    <property type="match status" value="1"/>
</dbReference>
<feature type="binding site" evidence="6">
    <location>
        <position position="475"/>
    </location>
    <ligand>
        <name>(S)-malate</name>
        <dbReference type="ChEBI" id="CHEBI:15589"/>
    </ligand>
</feature>
<dbReference type="PROSITE" id="PS00331">
    <property type="entry name" value="MALIC_ENZYMES"/>
    <property type="match status" value="1"/>
</dbReference>
<evidence type="ECO:0000256" key="4">
    <source>
        <dbReference type="ARBA" id="ARBA00023002"/>
    </source>
</evidence>
<dbReference type="InterPro" id="IPR036291">
    <property type="entry name" value="NAD(P)-bd_dom_sf"/>
</dbReference>
<dbReference type="SMART" id="SM00919">
    <property type="entry name" value="Malic_M"/>
    <property type="match status" value="1"/>
</dbReference>
<dbReference type="GO" id="GO:0005739">
    <property type="term" value="C:mitochondrion"/>
    <property type="evidence" value="ECO:0007669"/>
    <property type="project" value="TreeGrafter"/>
</dbReference>
<feature type="active site" description="Proton donor" evidence="5">
    <location>
        <position position="122"/>
    </location>
</feature>
<evidence type="ECO:0000256" key="7">
    <source>
        <dbReference type="PIRSR" id="PIRSR000106-3"/>
    </source>
</evidence>
<evidence type="ECO:0000256" key="3">
    <source>
        <dbReference type="ARBA" id="ARBA00022723"/>
    </source>
</evidence>
<feature type="binding site" evidence="6">
    <location>
        <position position="184"/>
    </location>
    <ligand>
        <name>(S)-malate</name>
        <dbReference type="ChEBI" id="CHEBI:15589"/>
    </ligand>
</feature>
<evidence type="ECO:0000256" key="1">
    <source>
        <dbReference type="ARBA" id="ARBA00001936"/>
    </source>
</evidence>
<dbReference type="VEuPathDB" id="FungiDB:BCV72DRAFT_286798"/>
<comment type="cofactor">
    <cofactor evidence="7">
        <name>Mg(2+)</name>
        <dbReference type="ChEBI" id="CHEBI:18420"/>
    </cofactor>
    <cofactor evidence="7">
        <name>Mn(2+)</name>
        <dbReference type="ChEBI" id="CHEBI:29035"/>
    </cofactor>
    <text evidence="7">Divalent metal cations. Prefers magnesium or manganese.</text>
</comment>
<dbReference type="AlphaFoldDB" id="A0A1X0RCL0"/>
<dbReference type="GO" id="GO:0046872">
    <property type="term" value="F:metal ion binding"/>
    <property type="evidence" value="ECO:0007669"/>
    <property type="project" value="UniProtKB-KW"/>
</dbReference>
<sequence length="571" mass="63673">MNLTARSTRFLSRFPLRSYSIASSLRQDTTESIIAPDHVFSGYYNTGTSLPLNVRQRLSIRGQSPAVVETTEQQAERALRAIRSKPTRLDKYMFMAQLRQNHTRLFYKLVTDHIEEFAPIIYTPTVGEACQRFSDLYPFIHTPGTPDGLYITLDDLSHLEEIMADYKKRSGEAPDISVITDGSRILGLGDLGVNGMPISLGKLQLYVAGAGIDPRKTLPIVLDFGTNNTSLLNDPLYLGKRTQRPDDATFYAAVEQVLDALCRTFPEILVQFEDFSSDHAFGLLERHRQRRLCFNDDIQGTGAVILSGLINAFRQTTTRDHRILFYGAGSAAIGVARQIQDYFQTVHGMTEEEAKKIFYVCDSKGLVTADRSNLAPHKVYYARQDYRSIRSIDEIIDTIRPTALIGLSSSPGAFTPQVLLRMGQINDKPIIFPLSNPATKAECTFEDAMKATDKVLFASGTAFPPYGGRVPGQGNNMYIFPGLGLGAILSRPTYITDRIMLRASVALADSLTEKERSQGHLYPDLRRIREVSATVAAAVCDQAVKDNVATHPRLKSIKDYLGYTKANMWHY</sequence>
<feature type="domain" description="Malic enzyme N-terminal" evidence="10">
    <location>
        <begin position="99"/>
        <end position="288"/>
    </location>
</feature>
<feature type="domain" description="Malic enzyme NAD-binding" evidence="9">
    <location>
        <begin position="298"/>
        <end position="544"/>
    </location>
</feature>
<dbReference type="Pfam" id="PF03949">
    <property type="entry name" value="Malic_M"/>
    <property type="match status" value="1"/>
</dbReference>
<dbReference type="OrthoDB" id="5365701at2759"/>
<evidence type="ECO:0000313" key="11">
    <source>
        <dbReference type="EMBL" id="ORE09774.1"/>
    </source>
</evidence>